<dbReference type="EMBL" id="JOOZ01000003">
    <property type="protein sequence ID" value="OUL67580.1"/>
    <property type="molecule type" value="Genomic_DNA"/>
</dbReference>
<evidence type="ECO:0000313" key="2">
    <source>
        <dbReference type="EMBL" id="OUL67580.1"/>
    </source>
</evidence>
<comment type="caution">
    <text evidence="2">The sequence shown here is derived from an EMBL/GenBank/DDBJ whole genome shotgun (WGS) entry which is preliminary data.</text>
</comment>
<evidence type="ECO:0000313" key="3">
    <source>
        <dbReference type="Proteomes" id="UP000195072"/>
    </source>
</evidence>
<dbReference type="AlphaFoldDB" id="A0A252EMB9"/>
<protein>
    <submittedName>
        <fullName evidence="2">Uncharacterized protein</fullName>
    </submittedName>
</protein>
<gene>
    <name evidence="2" type="ORF">HK16_09715</name>
</gene>
<dbReference type="Proteomes" id="UP000195072">
    <property type="component" value="Unassembled WGS sequence"/>
</dbReference>
<accession>A0A252EMB9</accession>
<feature type="region of interest" description="Disordered" evidence="1">
    <location>
        <begin position="131"/>
        <end position="166"/>
    </location>
</feature>
<reference evidence="2 3" key="1">
    <citation type="submission" date="2014-06" db="EMBL/GenBank/DDBJ databases">
        <authorList>
            <person name="Ju J."/>
            <person name="Zhang J."/>
        </authorList>
    </citation>
    <scope>NUCLEOTIDE SEQUENCE [LARGE SCALE GENOMIC DNA]</scope>
    <source>
        <strain evidence="2">DmL_050</strain>
    </source>
</reference>
<sequence>MDNNFIFQTISELNPQRAARSPEVRIRDVYAHALSCGAIIIDPENSVRPLHPDTLRIASEEALATLSATRLEGKLQEVFQGSALSDLLTKEALHDWLQYTAKSLHCRAKGLRLDEIRTEVLLSLSFDLNSSASSSVQDGESAGEVATPSRAETVVPAGGSVTEGGA</sequence>
<dbReference type="RefSeq" id="WP_086896646.1">
    <property type="nucleotide sequence ID" value="NZ_JOOZ01000003.1"/>
</dbReference>
<organism evidence="2 3">
    <name type="scientific">Acetobacter senegalensis</name>
    <dbReference type="NCBI Taxonomy" id="446692"/>
    <lineage>
        <taxon>Bacteria</taxon>
        <taxon>Pseudomonadati</taxon>
        <taxon>Pseudomonadota</taxon>
        <taxon>Alphaproteobacteria</taxon>
        <taxon>Acetobacterales</taxon>
        <taxon>Acetobacteraceae</taxon>
        <taxon>Acetobacter</taxon>
    </lineage>
</organism>
<name>A0A252EMB9_9PROT</name>
<proteinExistence type="predicted"/>
<evidence type="ECO:0000256" key="1">
    <source>
        <dbReference type="SAM" id="MobiDB-lite"/>
    </source>
</evidence>